<evidence type="ECO:0000313" key="1">
    <source>
        <dbReference type="EMBL" id="CAB4703754.1"/>
    </source>
</evidence>
<protein>
    <submittedName>
        <fullName evidence="3">Unannotated protein</fullName>
    </submittedName>
</protein>
<dbReference type="EMBL" id="CAEZXS010000124">
    <property type="protein sequence ID" value="CAB4703754.1"/>
    <property type="molecule type" value="Genomic_DNA"/>
</dbReference>
<organism evidence="3">
    <name type="scientific">freshwater metagenome</name>
    <dbReference type="NCBI Taxonomy" id="449393"/>
    <lineage>
        <taxon>unclassified sequences</taxon>
        <taxon>metagenomes</taxon>
        <taxon>ecological metagenomes</taxon>
    </lineage>
</organism>
<dbReference type="AlphaFoldDB" id="A0A6J7S643"/>
<sequence length="36" mass="3842">MRTAPEARPLDAERPVRIAALEAPNAAAILVVMGRD</sequence>
<dbReference type="EMBL" id="CAFBPW010000152">
    <property type="protein sequence ID" value="CAB5036547.1"/>
    <property type="molecule type" value="Genomic_DNA"/>
</dbReference>
<proteinExistence type="predicted"/>
<evidence type="ECO:0000313" key="3">
    <source>
        <dbReference type="EMBL" id="CAB5036547.1"/>
    </source>
</evidence>
<name>A0A6J7S643_9ZZZZ</name>
<accession>A0A6J7S643</accession>
<gene>
    <name evidence="1" type="ORF">UFOPK2582_01071</name>
    <name evidence="2" type="ORF">UFOPK3046_00842</name>
    <name evidence="3" type="ORF">UFOPK4173_01257</name>
</gene>
<evidence type="ECO:0000313" key="2">
    <source>
        <dbReference type="EMBL" id="CAB4805975.1"/>
    </source>
</evidence>
<reference evidence="3" key="1">
    <citation type="submission" date="2020-05" db="EMBL/GenBank/DDBJ databases">
        <authorList>
            <person name="Chiriac C."/>
            <person name="Salcher M."/>
            <person name="Ghai R."/>
            <person name="Kavagutti S V."/>
        </authorList>
    </citation>
    <scope>NUCLEOTIDE SEQUENCE</scope>
</reference>
<dbReference type="EMBL" id="CAFAAQ010000062">
    <property type="protein sequence ID" value="CAB4805975.1"/>
    <property type="molecule type" value="Genomic_DNA"/>
</dbReference>